<dbReference type="GO" id="GO:0005385">
    <property type="term" value="F:zinc ion transmembrane transporter activity"/>
    <property type="evidence" value="ECO:0007669"/>
    <property type="project" value="TreeGrafter"/>
</dbReference>
<evidence type="ECO:0000259" key="7">
    <source>
        <dbReference type="Pfam" id="PF01545"/>
    </source>
</evidence>
<dbReference type="Gene3D" id="1.20.1510.10">
    <property type="entry name" value="Cation efflux protein transmembrane domain"/>
    <property type="match status" value="1"/>
</dbReference>
<dbReference type="EMBL" id="CAJNOQ010074620">
    <property type="protein sequence ID" value="CAF1688768.1"/>
    <property type="molecule type" value="Genomic_DNA"/>
</dbReference>
<comment type="caution">
    <text evidence="8">The sequence shown here is derived from an EMBL/GenBank/DDBJ whole genome shotgun (WGS) entry which is preliminary data.</text>
</comment>
<dbReference type="AlphaFoldDB" id="A0A816HQJ3"/>
<dbReference type="PANTHER" id="PTHR11562:SF84">
    <property type="entry name" value="LD05335P"/>
    <property type="match status" value="1"/>
</dbReference>
<keyword evidence="5 6" id="KW-0472">Membrane</keyword>
<feature type="domain" description="Cation efflux protein transmembrane" evidence="7">
    <location>
        <begin position="4"/>
        <end position="35"/>
    </location>
</feature>
<feature type="non-terminal residue" evidence="8">
    <location>
        <position position="1"/>
    </location>
</feature>
<reference evidence="8" key="1">
    <citation type="submission" date="2021-02" db="EMBL/GenBank/DDBJ databases">
        <authorList>
            <person name="Nowell W R."/>
        </authorList>
    </citation>
    <scope>NUCLEOTIDE SEQUENCE</scope>
</reference>
<dbReference type="Proteomes" id="UP000681722">
    <property type="component" value="Unassembled WGS sequence"/>
</dbReference>
<dbReference type="InterPro" id="IPR058533">
    <property type="entry name" value="Cation_efflux_TM"/>
</dbReference>
<keyword evidence="3" id="KW-0813">Transport</keyword>
<feature type="non-terminal residue" evidence="8">
    <location>
        <position position="36"/>
    </location>
</feature>
<gene>
    <name evidence="8" type="ORF">GPM918_LOCUS46810</name>
    <name evidence="9" type="ORF">SRO942_LOCUS27349</name>
</gene>
<dbReference type="GO" id="GO:0010043">
    <property type="term" value="P:response to zinc ion"/>
    <property type="evidence" value="ECO:0007669"/>
    <property type="project" value="TreeGrafter"/>
</dbReference>
<feature type="transmembrane region" description="Helical" evidence="6">
    <location>
        <begin position="12"/>
        <end position="33"/>
    </location>
</feature>
<evidence type="ECO:0000256" key="6">
    <source>
        <dbReference type="SAM" id="Phobius"/>
    </source>
</evidence>
<dbReference type="PANTHER" id="PTHR11562">
    <property type="entry name" value="CATION EFFLUX PROTEIN/ ZINC TRANSPORTER"/>
    <property type="match status" value="1"/>
</dbReference>
<accession>A0A816HQJ3</accession>
<dbReference type="GO" id="GO:0005886">
    <property type="term" value="C:plasma membrane"/>
    <property type="evidence" value="ECO:0007669"/>
    <property type="project" value="TreeGrafter"/>
</dbReference>
<keyword evidence="10" id="KW-1185">Reference proteome</keyword>
<dbReference type="OrthoDB" id="9944568at2759"/>
<evidence type="ECO:0000256" key="1">
    <source>
        <dbReference type="ARBA" id="ARBA00004141"/>
    </source>
</evidence>
<comment type="subcellular location">
    <subcellularLocation>
        <location evidence="1">Membrane</location>
        <topology evidence="1">Multi-pass membrane protein</topology>
    </subcellularLocation>
</comment>
<keyword evidence="3" id="KW-0862">Zinc</keyword>
<evidence type="ECO:0000256" key="4">
    <source>
        <dbReference type="ARBA" id="ARBA00022989"/>
    </source>
</evidence>
<keyword evidence="4 6" id="KW-1133">Transmembrane helix</keyword>
<name>A0A816HQJ3_9BILA</name>
<keyword evidence="2 6" id="KW-0812">Transmembrane</keyword>
<dbReference type="InterPro" id="IPR027469">
    <property type="entry name" value="Cation_efflux_TMD_sf"/>
</dbReference>
<dbReference type="SUPFAM" id="SSF161111">
    <property type="entry name" value="Cation efflux protein transmembrane domain-like"/>
    <property type="match status" value="1"/>
</dbReference>
<evidence type="ECO:0000313" key="8">
    <source>
        <dbReference type="EMBL" id="CAF1688768.1"/>
    </source>
</evidence>
<dbReference type="EMBL" id="CAJOBC010023370">
    <property type="protein sequence ID" value="CAF4059076.1"/>
    <property type="molecule type" value="Genomic_DNA"/>
</dbReference>
<organism evidence="8 10">
    <name type="scientific">Didymodactylos carnosus</name>
    <dbReference type="NCBI Taxonomy" id="1234261"/>
    <lineage>
        <taxon>Eukaryota</taxon>
        <taxon>Metazoa</taxon>
        <taxon>Spiralia</taxon>
        <taxon>Gnathifera</taxon>
        <taxon>Rotifera</taxon>
        <taxon>Eurotatoria</taxon>
        <taxon>Bdelloidea</taxon>
        <taxon>Philodinida</taxon>
        <taxon>Philodinidae</taxon>
        <taxon>Didymodactylos</taxon>
    </lineage>
</organism>
<protein>
    <recommendedName>
        <fullName evidence="7">Cation efflux protein transmembrane domain-containing protein</fullName>
    </recommendedName>
</protein>
<keyword evidence="3" id="KW-0406">Ion transport</keyword>
<dbReference type="Proteomes" id="UP000663829">
    <property type="component" value="Unassembled WGS sequence"/>
</dbReference>
<dbReference type="InterPro" id="IPR050681">
    <property type="entry name" value="CDF/SLC30A"/>
</dbReference>
<keyword evidence="3" id="KW-0864">Zinc transport</keyword>
<proteinExistence type="predicted"/>
<evidence type="ECO:0000313" key="9">
    <source>
        <dbReference type="EMBL" id="CAF4059076.1"/>
    </source>
</evidence>
<evidence type="ECO:0000256" key="5">
    <source>
        <dbReference type="ARBA" id="ARBA00023136"/>
    </source>
</evidence>
<sequence>RRPTHDINVRAAIIHVIGDFAQSVGVLVAAIVIKFK</sequence>
<evidence type="ECO:0000256" key="3">
    <source>
        <dbReference type="ARBA" id="ARBA00022906"/>
    </source>
</evidence>
<dbReference type="Pfam" id="PF01545">
    <property type="entry name" value="Cation_efflux"/>
    <property type="match status" value="1"/>
</dbReference>
<evidence type="ECO:0000256" key="2">
    <source>
        <dbReference type="ARBA" id="ARBA00022692"/>
    </source>
</evidence>
<evidence type="ECO:0000313" key="10">
    <source>
        <dbReference type="Proteomes" id="UP000663829"/>
    </source>
</evidence>